<protein>
    <submittedName>
        <fullName evidence="2">RpoE leader peptide RseD</fullName>
    </submittedName>
</protein>
<evidence type="ECO:0000313" key="3">
    <source>
        <dbReference type="Proteomes" id="UP000282299"/>
    </source>
</evidence>
<dbReference type="InterPro" id="IPR049933">
    <property type="entry name" value="RseD"/>
</dbReference>
<dbReference type="GeneID" id="45138662"/>
<dbReference type="NCBIfam" id="NF033697">
    <property type="entry name" value="leader_RseD"/>
    <property type="match status" value="1"/>
</dbReference>
<accession>A0AAQ0V5V7</accession>
<name>A0AAQ0V5V7_CITKO</name>
<proteinExistence type="predicted"/>
<dbReference type="AlphaFoldDB" id="A0AAQ0V5V7"/>
<evidence type="ECO:0000313" key="1">
    <source>
        <dbReference type="EMBL" id="MBJ9870100.1"/>
    </source>
</evidence>
<gene>
    <name evidence="2" type="primary">rseD</name>
    <name evidence="2" type="ORF">EGS84_09040</name>
    <name evidence="1" type="ORF">I5687_19285</name>
</gene>
<reference evidence="2" key="2">
    <citation type="submission" date="2018-10" db="EMBL/GenBank/DDBJ databases">
        <title>FDA dAtabase for Regulatory Grade micrObial Sequences (FDA-ARGOS): Supporting development and validation of Infectious Disease Dx tests.</title>
        <authorList>
            <person name="Campos J."/>
            <person name="Goldberg B."/>
            <person name="Tallon L.J."/>
            <person name="Sadzewicz L."/>
            <person name="Zhao X."/>
            <person name="Vavikolanu K."/>
            <person name="Mehta A."/>
            <person name="Aluvathingal J."/>
            <person name="Nadendla S."/>
            <person name="Geyer C."/>
            <person name="Nandy P."/>
            <person name="Yan Y."/>
            <person name="Sichtig H."/>
        </authorList>
    </citation>
    <scope>NUCLEOTIDE SEQUENCE</scope>
    <source>
        <strain evidence="2">FDAARGOS_526</strain>
    </source>
</reference>
<reference evidence="3" key="1">
    <citation type="submission" date="2018-10" db="EMBL/GenBank/DDBJ databases">
        <title>FDA dAtabase for Regulatory Grade micrObial Sequences (FDA-ARGOS): Supporting development and validation of Infectious Disease Dx tests.</title>
        <authorList>
            <person name="Goldberg B."/>
            <person name="Campos J."/>
            <person name="Tallon L."/>
            <person name="Sadzewicz L."/>
            <person name="Zhao X."/>
            <person name="Vavikolanu K."/>
            <person name="Mehta A."/>
            <person name="Aluvathingal J."/>
            <person name="Nadendla S."/>
            <person name="Geyer C."/>
            <person name="Nandy P."/>
            <person name="Yan Y."/>
            <person name="Sichtig H."/>
        </authorList>
    </citation>
    <scope>NUCLEOTIDE SEQUENCE [LARGE SCALE GENOMIC DNA]</scope>
    <source>
        <strain evidence="3">FDAARGOS_526</strain>
    </source>
</reference>
<organism evidence="2 3">
    <name type="scientific">Citrobacter koseri</name>
    <name type="common">Citrobacter diversus</name>
    <dbReference type="NCBI Taxonomy" id="545"/>
    <lineage>
        <taxon>Bacteria</taxon>
        <taxon>Pseudomonadati</taxon>
        <taxon>Pseudomonadota</taxon>
        <taxon>Gammaproteobacteria</taxon>
        <taxon>Enterobacterales</taxon>
        <taxon>Enterobacteriaceae</taxon>
        <taxon>Citrobacter</taxon>
    </lineage>
</organism>
<dbReference type="EMBL" id="JADVNV010000009">
    <property type="protein sequence ID" value="MBJ9870100.1"/>
    <property type="molecule type" value="Genomic_DNA"/>
</dbReference>
<sequence length="51" mass="6150">MICLQHDKQKQMRNGTLRKRDTLSCCLLIVQFMEWRFESAWKFGLGRLYLG</sequence>
<reference evidence="1" key="3">
    <citation type="submission" date="2020-11" db="EMBL/GenBank/DDBJ databases">
        <title>Enhanced detection system for hospital associated transmission using whole genome sequencing surveillance.</title>
        <authorList>
            <person name="Harrison L.H."/>
            <person name="Van Tyne D."/>
            <person name="Marsh J.W."/>
            <person name="Griffith M.P."/>
            <person name="Snyder D.J."/>
            <person name="Cooper V.S."/>
            <person name="Mustapha M."/>
        </authorList>
    </citation>
    <scope>NUCLEOTIDE SEQUENCE</scope>
    <source>
        <strain evidence="1">CB00014</strain>
    </source>
</reference>
<evidence type="ECO:0000313" key="2">
    <source>
        <dbReference type="EMBL" id="RSC17073.1"/>
    </source>
</evidence>
<dbReference type="Proteomes" id="UP000807555">
    <property type="component" value="Unassembled WGS sequence"/>
</dbReference>
<dbReference type="EMBL" id="RKIT01000002">
    <property type="protein sequence ID" value="RSC17073.1"/>
    <property type="molecule type" value="Genomic_DNA"/>
</dbReference>
<dbReference type="RefSeq" id="WP_123907454.1">
    <property type="nucleotide sequence ID" value="NZ_ABTEQQ020000001.1"/>
</dbReference>
<comment type="caution">
    <text evidence="2">The sequence shown here is derived from an EMBL/GenBank/DDBJ whole genome shotgun (WGS) entry which is preliminary data.</text>
</comment>
<dbReference type="Proteomes" id="UP000282299">
    <property type="component" value="Unassembled WGS sequence"/>
</dbReference>